<sequence>MSARITTLSALVIGGGLLLAGPASAHVTISPGEGHAGDYVVGTVAVPHGCDGSATTKVAIKIPEELLAVTPTINPSWNVEKKFVKLPKPVTNAYGEEVTERVDQVVYTAKKPLPDGFRDAFELSFQVPDVAGTTIYFPTVQTCEKGQTAWVEIAAEGAEEPEHPAPAYQVLPAVGAEGAAKVSSAETEPTATVTSDDGSPALAITALVAGVLGLGLGGIALARSRRRA</sequence>
<dbReference type="InterPro" id="IPR038507">
    <property type="entry name" value="YcnI-like_sf"/>
</dbReference>
<keyword evidence="1" id="KW-0812">Transmembrane</keyword>
<reference evidence="4 5" key="1">
    <citation type="submission" date="2018-11" db="EMBL/GenBank/DDBJ databases">
        <authorList>
            <person name="Li F."/>
        </authorList>
    </citation>
    <scope>NUCLEOTIDE SEQUENCE [LARGE SCALE GENOMIC DNA]</scope>
    <source>
        <strain evidence="4 5">KIS18-7</strain>
    </source>
</reference>
<protein>
    <submittedName>
        <fullName evidence="4">DUF1775 domain-containing protein</fullName>
    </submittedName>
</protein>
<evidence type="ECO:0000256" key="1">
    <source>
        <dbReference type="SAM" id="Phobius"/>
    </source>
</evidence>
<organism evidence="4 5">
    <name type="scientific">Nocardioides marmorisolisilvae</name>
    <dbReference type="NCBI Taxonomy" id="1542737"/>
    <lineage>
        <taxon>Bacteria</taxon>
        <taxon>Bacillati</taxon>
        <taxon>Actinomycetota</taxon>
        <taxon>Actinomycetes</taxon>
        <taxon>Propionibacteriales</taxon>
        <taxon>Nocardioidaceae</taxon>
        <taxon>Nocardioides</taxon>
    </lineage>
</organism>
<comment type="caution">
    <text evidence="4">The sequence shown here is derived from an EMBL/GenBank/DDBJ whole genome shotgun (WGS) entry which is preliminary data.</text>
</comment>
<feature type="transmembrane region" description="Helical" evidence="1">
    <location>
        <begin position="201"/>
        <end position="222"/>
    </location>
</feature>
<feature type="chain" id="PRO_5018191483" evidence="2">
    <location>
        <begin position="26"/>
        <end position="228"/>
    </location>
</feature>
<keyword evidence="5" id="KW-1185">Reference proteome</keyword>
<evidence type="ECO:0000313" key="4">
    <source>
        <dbReference type="EMBL" id="RNL81330.1"/>
    </source>
</evidence>
<evidence type="ECO:0000256" key="2">
    <source>
        <dbReference type="SAM" id="SignalP"/>
    </source>
</evidence>
<feature type="signal peptide" evidence="2">
    <location>
        <begin position="1"/>
        <end position="25"/>
    </location>
</feature>
<dbReference type="Pfam" id="PF07987">
    <property type="entry name" value="DUF1775"/>
    <property type="match status" value="1"/>
</dbReference>
<proteinExistence type="predicted"/>
<feature type="domain" description="YncI copper-binding" evidence="3">
    <location>
        <begin position="26"/>
        <end position="169"/>
    </location>
</feature>
<evidence type="ECO:0000313" key="5">
    <source>
        <dbReference type="Proteomes" id="UP000277094"/>
    </source>
</evidence>
<dbReference type="Proteomes" id="UP000277094">
    <property type="component" value="Unassembled WGS sequence"/>
</dbReference>
<keyword evidence="1" id="KW-0472">Membrane</keyword>
<dbReference type="Gene3D" id="2.60.40.2230">
    <property type="entry name" value="Uncharacterised protein YcnI-like PF07987, DUF1775"/>
    <property type="match status" value="1"/>
</dbReference>
<gene>
    <name evidence="4" type="ORF">EFL95_02975</name>
</gene>
<dbReference type="InterPro" id="IPR012533">
    <property type="entry name" value="YcnI-copper_dom"/>
</dbReference>
<keyword evidence="1" id="KW-1133">Transmembrane helix</keyword>
<accession>A0A3N0E0J9</accession>
<dbReference type="OrthoDB" id="9810871at2"/>
<dbReference type="CDD" id="cd08545">
    <property type="entry name" value="YcnI_like"/>
    <property type="match status" value="1"/>
</dbReference>
<keyword evidence="2" id="KW-0732">Signal</keyword>
<evidence type="ECO:0000259" key="3">
    <source>
        <dbReference type="Pfam" id="PF07987"/>
    </source>
</evidence>
<name>A0A3N0E0J9_9ACTN</name>
<dbReference type="AlphaFoldDB" id="A0A3N0E0J9"/>
<dbReference type="EMBL" id="RJSG01000001">
    <property type="protein sequence ID" value="RNL81330.1"/>
    <property type="molecule type" value="Genomic_DNA"/>
</dbReference>